<dbReference type="Proteomes" id="UP001162162">
    <property type="component" value="Unassembled WGS sequence"/>
</dbReference>
<comment type="catalytic activity">
    <reaction evidence="5">
        <text>a 3,4-dihydroxy-5-(all-trans-polyprenyl)benzoate + S-adenosyl-L-methionine = a 4-hydroxy-3-methoxy-5-(all-trans-polyprenyl)benzoate + S-adenosyl-L-homocysteine + H(+)</text>
        <dbReference type="Rhea" id="RHEA:44452"/>
        <dbReference type="Rhea" id="RHEA-COMP:10930"/>
        <dbReference type="Rhea" id="RHEA-COMP:10931"/>
        <dbReference type="ChEBI" id="CHEBI:15378"/>
        <dbReference type="ChEBI" id="CHEBI:57856"/>
        <dbReference type="ChEBI" id="CHEBI:59789"/>
        <dbReference type="ChEBI" id="CHEBI:64694"/>
        <dbReference type="ChEBI" id="CHEBI:84443"/>
        <dbReference type="EC" id="2.1.1.114"/>
    </reaction>
</comment>
<dbReference type="PANTHER" id="PTHR43464:SF19">
    <property type="entry name" value="UBIQUINONE BIOSYNTHESIS O-METHYLTRANSFERASE, MITOCHONDRIAL"/>
    <property type="match status" value="1"/>
</dbReference>
<dbReference type="InterPro" id="IPR010233">
    <property type="entry name" value="UbiG_MeTrfase"/>
</dbReference>
<evidence type="ECO:0000259" key="6">
    <source>
        <dbReference type="Pfam" id="PF08241"/>
    </source>
</evidence>
<feature type="domain" description="Methyltransferase type 11" evidence="6">
    <location>
        <begin position="84"/>
        <end position="179"/>
    </location>
</feature>
<dbReference type="PANTHER" id="PTHR43464">
    <property type="entry name" value="METHYLTRANSFERASE"/>
    <property type="match status" value="1"/>
</dbReference>
<keyword evidence="2 5" id="KW-0808">Transferase</keyword>
<dbReference type="InterPro" id="IPR013216">
    <property type="entry name" value="Methyltransf_11"/>
</dbReference>
<reference evidence="7" key="1">
    <citation type="journal article" date="2023" name="Insect Mol. Biol.">
        <title>Genome sequencing provides insights into the evolution of gene families encoding plant cell wall-degrading enzymes in longhorned beetles.</title>
        <authorList>
            <person name="Shin N.R."/>
            <person name="Okamura Y."/>
            <person name="Kirsch R."/>
            <person name="Pauchet Y."/>
        </authorList>
    </citation>
    <scope>NUCLEOTIDE SEQUENCE</scope>
    <source>
        <strain evidence="7">AMC_N1</strain>
    </source>
</reference>
<dbReference type="NCBIfam" id="TIGR01983">
    <property type="entry name" value="UbiG"/>
    <property type="match status" value="1"/>
</dbReference>
<feature type="binding site" evidence="5">
    <location>
        <position position="153"/>
    </location>
    <ligand>
        <name>Mg(2+)</name>
        <dbReference type="ChEBI" id="CHEBI:18420"/>
    </ligand>
</feature>
<dbReference type="HAMAP" id="MF_00472">
    <property type="entry name" value="UbiG"/>
    <property type="match status" value="1"/>
</dbReference>
<keyword evidence="5" id="KW-0460">Magnesium</keyword>
<sequence length="266" mass="29420">MFKKTIISCLNYRGTATASSTIDNVEVQHFEKFLSEWWNVFGPMKPLHAMNKLRVSFIRDGLVNAGTIDPKNNSSEALKDLCILDIGCGGGILAEPLTRLGGSVTGIDANSKLVDLAKSHADLNSLKIKYLATSVEQHAAENVEKYDAVVASEVLEHVGEKETFLEACVKCLKPTGSIFVTTVNKTTLAEVGIFFSEYVLNLLPKGTHQIEKCVEPVKLQRILEDNNCRSELIHGMYYNGVTNTWHWCSDTSINYALHAIKLKVSE</sequence>
<protein>
    <recommendedName>
        <fullName evidence="5">Ubiquinone biosynthesis O-methyltransferase, mitochondrial</fullName>
    </recommendedName>
    <alternativeName>
        <fullName evidence="5">3-demethylubiquinol 3-O-methyltransferase</fullName>
        <ecNumber evidence="5">2.1.1.64</ecNumber>
    </alternativeName>
    <alternativeName>
        <fullName evidence="5">3-demethylubiquinone 3-O-methyltransferase</fullName>
        <ecNumber evidence="5">2.1.1.-</ecNumber>
    </alternativeName>
    <alternativeName>
        <fullName evidence="5">Polyprenyldihydroxybenzoate methyltransferase</fullName>
        <ecNumber evidence="5">2.1.1.114</ecNumber>
    </alternativeName>
</protein>
<keyword evidence="5" id="KW-0999">Mitochondrion inner membrane</keyword>
<dbReference type="GO" id="GO:0031314">
    <property type="term" value="C:extrinsic component of mitochondrial inner membrane"/>
    <property type="evidence" value="ECO:0007669"/>
    <property type="project" value="UniProtKB-UniRule"/>
</dbReference>
<dbReference type="EC" id="2.1.1.64" evidence="5"/>
<name>A0AAV8ZFU4_9CUCU</name>
<dbReference type="SUPFAM" id="SSF53335">
    <property type="entry name" value="S-adenosyl-L-methionine-dependent methyltransferases"/>
    <property type="match status" value="1"/>
</dbReference>
<dbReference type="AlphaFoldDB" id="A0AAV8ZFU4"/>
<feature type="binding site" evidence="5">
    <location>
        <position position="87"/>
    </location>
    <ligand>
        <name>S-adenosyl-L-methionine</name>
        <dbReference type="ChEBI" id="CHEBI:59789"/>
    </ligand>
</feature>
<dbReference type="GO" id="GO:0061542">
    <property type="term" value="F:3-demethylubiquinol 3-O-methyltransferase activity"/>
    <property type="evidence" value="ECO:0007669"/>
    <property type="project" value="UniProtKB-UniRule"/>
</dbReference>
<comment type="catalytic activity">
    <reaction evidence="5">
        <text>a 3-demethylubiquinone + S-adenosyl-L-methionine = a ubiquinone + S-adenosyl-L-homocysteine</text>
        <dbReference type="Rhea" id="RHEA:81215"/>
        <dbReference type="Rhea" id="RHEA-COMP:9565"/>
        <dbReference type="Rhea" id="RHEA-COMP:19654"/>
        <dbReference type="ChEBI" id="CHEBI:16389"/>
        <dbReference type="ChEBI" id="CHEBI:57856"/>
        <dbReference type="ChEBI" id="CHEBI:59789"/>
        <dbReference type="ChEBI" id="CHEBI:231825"/>
    </reaction>
</comment>
<comment type="subunit">
    <text evidence="5">Component of a multi-subunit COQ enzyme complex.</text>
</comment>
<evidence type="ECO:0000256" key="1">
    <source>
        <dbReference type="ARBA" id="ARBA00022603"/>
    </source>
</evidence>
<accession>A0AAV8ZFU4</accession>
<dbReference type="InterPro" id="IPR029063">
    <property type="entry name" value="SAM-dependent_MTases_sf"/>
</dbReference>
<keyword evidence="5" id="KW-0496">Mitochondrion</keyword>
<evidence type="ECO:0000313" key="8">
    <source>
        <dbReference type="Proteomes" id="UP001162162"/>
    </source>
</evidence>
<keyword evidence="5" id="KW-0479">Metal-binding</keyword>
<dbReference type="GO" id="GO:0046872">
    <property type="term" value="F:metal ion binding"/>
    <property type="evidence" value="ECO:0007669"/>
    <property type="project" value="UniProtKB-KW"/>
</dbReference>
<keyword evidence="3 5" id="KW-0831">Ubiquinone biosynthesis</keyword>
<dbReference type="Gene3D" id="3.40.50.150">
    <property type="entry name" value="Vaccinia Virus protein VP39"/>
    <property type="match status" value="1"/>
</dbReference>
<dbReference type="GO" id="GO:0032259">
    <property type="term" value="P:methylation"/>
    <property type="evidence" value="ECO:0007669"/>
    <property type="project" value="UniProtKB-KW"/>
</dbReference>
<proteinExistence type="inferred from homology"/>
<dbReference type="CDD" id="cd02440">
    <property type="entry name" value="AdoMet_MTases"/>
    <property type="match status" value="1"/>
</dbReference>
<evidence type="ECO:0000313" key="7">
    <source>
        <dbReference type="EMBL" id="KAJ8962810.1"/>
    </source>
</evidence>
<feature type="binding site" evidence="5">
    <location>
        <position position="156"/>
    </location>
    <ligand>
        <name>Mg(2+)</name>
        <dbReference type="ChEBI" id="CHEBI:18420"/>
    </ligand>
</feature>
<keyword evidence="4 5" id="KW-0949">S-adenosyl-L-methionine</keyword>
<organism evidence="7 8">
    <name type="scientific">Aromia moschata</name>
    <dbReference type="NCBI Taxonomy" id="1265417"/>
    <lineage>
        <taxon>Eukaryota</taxon>
        <taxon>Metazoa</taxon>
        <taxon>Ecdysozoa</taxon>
        <taxon>Arthropoda</taxon>
        <taxon>Hexapoda</taxon>
        <taxon>Insecta</taxon>
        <taxon>Pterygota</taxon>
        <taxon>Neoptera</taxon>
        <taxon>Endopterygota</taxon>
        <taxon>Coleoptera</taxon>
        <taxon>Polyphaga</taxon>
        <taxon>Cucujiformia</taxon>
        <taxon>Chrysomeloidea</taxon>
        <taxon>Cerambycidae</taxon>
        <taxon>Cerambycinae</taxon>
        <taxon>Callichromatini</taxon>
        <taxon>Aromia</taxon>
    </lineage>
</organism>
<dbReference type="GO" id="GO:0010420">
    <property type="term" value="F:polyprenyldihydroxybenzoate methyltransferase activity"/>
    <property type="evidence" value="ECO:0007669"/>
    <property type="project" value="UniProtKB-UniRule"/>
</dbReference>
<comment type="function">
    <text evidence="5">O-methyltransferase required for two non-consecutive steps during ubiquinone biosynthesis. Catalyzes the 2 O-methylation of 3,4-dihydroxy-5-(all-trans-polyprenyl)benzoic acid into 4-hydroxy-3-methoxy-5-(all-trans-polyprenyl)benzoic acid. Also catalyzes the last step of ubiquinone biosynthesis by mediating methylation of 3-demethylubiquinone into ubiquinone. Also able to mediate the methylation of 3-demethylubiquinol into ubiquinol.</text>
</comment>
<comment type="cofactor">
    <cofactor evidence="5">
        <name>Mg(2+)</name>
        <dbReference type="ChEBI" id="CHEBI:18420"/>
    </cofactor>
</comment>
<keyword evidence="8" id="KW-1185">Reference proteome</keyword>
<feature type="binding site" evidence="5">
    <location>
        <position position="54"/>
    </location>
    <ligand>
        <name>S-adenosyl-L-methionine</name>
        <dbReference type="ChEBI" id="CHEBI:59789"/>
    </ligand>
</feature>
<comment type="subcellular location">
    <subcellularLocation>
        <location evidence="5">Mitochondrion inner membrane</location>
        <topology evidence="5">Peripheral membrane protein</topology>
        <orientation evidence="5">Matrix side</orientation>
    </subcellularLocation>
</comment>
<dbReference type="EC" id="2.1.1.-" evidence="5"/>
<feature type="binding site" evidence="5">
    <location>
        <position position="157"/>
    </location>
    <ligand>
        <name>Mg(2+)</name>
        <dbReference type="ChEBI" id="CHEBI:18420"/>
    </ligand>
</feature>
<feature type="binding site" evidence="5">
    <location>
        <position position="108"/>
    </location>
    <ligand>
        <name>S-adenosyl-L-methionine</name>
        <dbReference type="ChEBI" id="CHEBI:59789"/>
    </ligand>
</feature>
<dbReference type="Pfam" id="PF08241">
    <property type="entry name" value="Methyltransf_11"/>
    <property type="match status" value="1"/>
</dbReference>
<dbReference type="EC" id="2.1.1.114" evidence="5"/>
<dbReference type="EMBL" id="JAPWTK010000002">
    <property type="protein sequence ID" value="KAJ8962810.1"/>
    <property type="molecule type" value="Genomic_DNA"/>
</dbReference>
<comment type="pathway">
    <text evidence="5">Cofactor biosynthesis; ubiquinone biosynthesis.</text>
</comment>
<keyword evidence="1 5" id="KW-0489">Methyltransferase</keyword>
<evidence type="ECO:0000256" key="3">
    <source>
        <dbReference type="ARBA" id="ARBA00022688"/>
    </source>
</evidence>
<evidence type="ECO:0000256" key="2">
    <source>
        <dbReference type="ARBA" id="ARBA00022679"/>
    </source>
</evidence>
<evidence type="ECO:0000256" key="5">
    <source>
        <dbReference type="HAMAP-Rule" id="MF_03190"/>
    </source>
</evidence>
<keyword evidence="5" id="KW-0472">Membrane</keyword>
<comment type="caution">
    <text evidence="7">The sequence shown here is derived from an EMBL/GenBank/DDBJ whole genome shotgun (WGS) entry which is preliminary data.</text>
</comment>
<gene>
    <name evidence="5" type="primary">coq3</name>
    <name evidence="7" type="ORF">NQ318_001210</name>
</gene>
<comment type="catalytic activity">
    <reaction evidence="5">
        <text>a 3-demethylubiquinol + S-adenosyl-L-methionine = a ubiquinol + S-adenosyl-L-homocysteine + H(+)</text>
        <dbReference type="Rhea" id="RHEA:44380"/>
        <dbReference type="Rhea" id="RHEA-COMP:9566"/>
        <dbReference type="Rhea" id="RHEA-COMP:10914"/>
        <dbReference type="ChEBI" id="CHEBI:15378"/>
        <dbReference type="ChEBI" id="CHEBI:17976"/>
        <dbReference type="ChEBI" id="CHEBI:57856"/>
        <dbReference type="ChEBI" id="CHEBI:59789"/>
        <dbReference type="ChEBI" id="CHEBI:84422"/>
        <dbReference type="EC" id="2.1.1.64"/>
    </reaction>
</comment>
<evidence type="ECO:0000256" key="4">
    <source>
        <dbReference type="ARBA" id="ARBA00022691"/>
    </source>
</evidence>
<feature type="binding site" evidence="5">
    <location>
        <position position="152"/>
    </location>
    <ligand>
        <name>S-adenosyl-L-methionine</name>
        <dbReference type="ChEBI" id="CHEBI:59789"/>
    </ligand>
</feature>
<comment type="similarity">
    <text evidence="5">Belongs to the class I-like SAM-binding methyltransferase superfamily. UbiG/COQ3 family.</text>
</comment>